<evidence type="ECO:0000256" key="8">
    <source>
        <dbReference type="ARBA" id="ARBA00023242"/>
    </source>
</evidence>
<evidence type="ECO:0000256" key="1">
    <source>
        <dbReference type="ARBA" id="ARBA00004123"/>
    </source>
</evidence>
<gene>
    <name evidence="13" type="ORF">WH47_00189</name>
</gene>
<evidence type="ECO:0000256" key="10">
    <source>
        <dbReference type="ARBA" id="ARBA00047821"/>
    </source>
</evidence>
<comment type="catalytic activity">
    <reaction evidence="10">
        <text>N-terminal L-seryl-[histone H2A] + acetyl-CoA = N-terminal N(alpha)-acetyl-L-seryl-[histone H2A] + CoA + H(+)</text>
        <dbReference type="Rhea" id="RHEA:50600"/>
        <dbReference type="Rhea" id="RHEA-COMP:12742"/>
        <dbReference type="Rhea" id="RHEA-COMP:12744"/>
        <dbReference type="ChEBI" id="CHEBI:15378"/>
        <dbReference type="ChEBI" id="CHEBI:57287"/>
        <dbReference type="ChEBI" id="CHEBI:57288"/>
        <dbReference type="ChEBI" id="CHEBI:64738"/>
        <dbReference type="ChEBI" id="CHEBI:83690"/>
        <dbReference type="EC" id="2.3.1.257"/>
    </reaction>
</comment>
<evidence type="ECO:0000256" key="3">
    <source>
        <dbReference type="ARBA" id="ARBA00008870"/>
    </source>
</evidence>
<dbReference type="PROSITE" id="PS51186">
    <property type="entry name" value="GNAT"/>
    <property type="match status" value="1"/>
</dbReference>
<dbReference type="InterPro" id="IPR016181">
    <property type="entry name" value="Acyl_CoA_acyltransferase"/>
</dbReference>
<dbReference type="AlphaFoldDB" id="A0A0L7R1L5"/>
<feature type="domain" description="N-acetyltransferase" evidence="12">
    <location>
        <begin position="12"/>
        <end position="130"/>
    </location>
</feature>
<evidence type="ECO:0000259" key="12">
    <source>
        <dbReference type="PROSITE" id="PS51186"/>
    </source>
</evidence>
<dbReference type="OrthoDB" id="424551at2759"/>
<comment type="subcellular location">
    <subcellularLocation>
        <location evidence="2">Cytoplasm</location>
    </subcellularLocation>
    <subcellularLocation>
        <location evidence="1">Nucleus</location>
    </subcellularLocation>
</comment>
<dbReference type="GO" id="GO:0005737">
    <property type="term" value="C:cytoplasm"/>
    <property type="evidence" value="ECO:0007669"/>
    <property type="project" value="UniProtKB-SubCell"/>
</dbReference>
<dbReference type="InterPro" id="IPR039949">
    <property type="entry name" value="NAA40"/>
</dbReference>
<name>A0A0L7R1L5_9HYME</name>
<dbReference type="GO" id="GO:0005634">
    <property type="term" value="C:nucleus"/>
    <property type="evidence" value="ECO:0007669"/>
    <property type="project" value="UniProtKB-SubCell"/>
</dbReference>
<keyword evidence="14" id="KW-1185">Reference proteome</keyword>
<evidence type="ECO:0000256" key="9">
    <source>
        <dbReference type="ARBA" id="ARBA00023315"/>
    </source>
</evidence>
<reference evidence="13 14" key="1">
    <citation type="submission" date="2015-07" db="EMBL/GenBank/DDBJ databases">
        <title>The genome of Habropoda laboriosa.</title>
        <authorList>
            <person name="Pan H."/>
            <person name="Kapheim K."/>
        </authorList>
    </citation>
    <scope>NUCLEOTIDE SEQUENCE [LARGE SCALE GENOMIC DNA]</scope>
    <source>
        <strain evidence="13">0110345459</strain>
    </source>
</reference>
<keyword evidence="6" id="KW-0963">Cytoplasm</keyword>
<accession>A0A0L7R1L5</accession>
<dbReference type="SUPFAM" id="SSF55729">
    <property type="entry name" value="Acyl-CoA N-acyltransferases (Nat)"/>
    <property type="match status" value="1"/>
</dbReference>
<evidence type="ECO:0000313" key="13">
    <source>
        <dbReference type="EMBL" id="KOC64686.1"/>
    </source>
</evidence>
<dbReference type="GO" id="GO:1990189">
    <property type="term" value="F:protein N-terminal-serine acetyltransferase activity"/>
    <property type="evidence" value="ECO:0007669"/>
    <property type="project" value="UniProtKB-EC"/>
</dbReference>
<dbReference type="PANTHER" id="PTHR20531">
    <property type="entry name" value="N-ALPHA-ACETYLTRANSFERASE 40"/>
    <property type="match status" value="1"/>
</dbReference>
<protein>
    <recommendedName>
        <fullName evidence="5">N-alpha-acetyltransferase 40</fullName>
        <ecNumber evidence="4">2.3.1.257</ecNumber>
    </recommendedName>
</protein>
<comment type="catalytic activity">
    <reaction evidence="11">
        <text>N-terminal L-seryl-[histone H4] + acetyl-CoA = N-terminal N(alpha)-acetyl-L-seryl-[histone H4] + CoA + H(+)</text>
        <dbReference type="Rhea" id="RHEA:50596"/>
        <dbReference type="Rhea" id="RHEA-COMP:12740"/>
        <dbReference type="Rhea" id="RHEA-COMP:12743"/>
        <dbReference type="ChEBI" id="CHEBI:15378"/>
        <dbReference type="ChEBI" id="CHEBI:57287"/>
        <dbReference type="ChEBI" id="CHEBI:57288"/>
        <dbReference type="ChEBI" id="CHEBI:64738"/>
        <dbReference type="ChEBI" id="CHEBI:83690"/>
        <dbReference type="EC" id="2.3.1.257"/>
    </reaction>
</comment>
<evidence type="ECO:0000256" key="7">
    <source>
        <dbReference type="ARBA" id="ARBA00022679"/>
    </source>
</evidence>
<dbReference type="EC" id="2.3.1.257" evidence="4"/>
<dbReference type="EMBL" id="KQ414667">
    <property type="protein sequence ID" value="KOC64686.1"/>
    <property type="molecule type" value="Genomic_DNA"/>
</dbReference>
<keyword evidence="9" id="KW-0012">Acyltransferase</keyword>
<evidence type="ECO:0000256" key="2">
    <source>
        <dbReference type="ARBA" id="ARBA00004496"/>
    </source>
</evidence>
<evidence type="ECO:0000256" key="6">
    <source>
        <dbReference type="ARBA" id="ARBA00022490"/>
    </source>
</evidence>
<sequence>MRGKDAQAECISWIFDIMERNMKSMYEQSDWGWDPIAKQNELTEPEAWYLVASSNNKFVGFSHFRFDIDHREEVLYCYEIQLESTVRRKGLGHFIMSALESIASEYKMHKVVLTALKHNPSAMQFFCSIG</sequence>
<dbReference type="Gene3D" id="3.40.630.30">
    <property type="match status" value="1"/>
</dbReference>
<dbReference type="GO" id="GO:0010485">
    <property type="term" value="F:histone H4 acetyltransferase activity"/>
    <property type="evidence" value="ECO:0007669"/>
    <property type="project" value="InterPro"/>
</dbReference>
<keyword evidence="7 13" id="KW-0808">Transferase</keyword>
<organism evidence="13 14">
    <name type="scientific">Habropoda laboriosa</name>
    <dbReference type="NCBI Taxonomy" id="597456"/>
    <lineage>
        <taxon>Eukaryota</taxon>
        <taxon>Metazoa</taxon>
        <taxon>Ecdysozoa</taxon>
        <taxon>Arthropoda</taxon>
        <taxon>Hexapoda</taxon>
        <taxon>Insecta</taxon>
        <taxon>Pterygota</taxon>
        <taxon>Neoptera</taxon>
        <taxon>Endopterygota</taxon>
        <taxon>Hymenoptera</taxon>
        <taxon>Apocrita</taxon>
        <taxon>Aculeata</taxon>
        <taxon>Apoidea</taxon>
        <taxon>Anthophila</taxon>
        <taxon>Apidae</taxon>
        <taxon>Habropoda</taxon>
    </lineage>
</organism>
<dbReference type="Pfam" id="PF00583">
    <property type="entry name" value="Acetyltransf_1"/>
    <property type="match status" value="1"/>
</dbReference>
<dbReference type="CDD" id="cd04301">
    <property type="entry name" value="NAT_SF"/>
    <property type="match status" value="1"/>
</dbReference>
<evidence type="ECO:0000256" key="11">
    <source>
        <dbReference type="ARBA" id="ARBA00049524"/>
    </source>
</evidence>
<dbReference type="InterPro" id="IPR000182">
    <property type="entry name" value="GNAT_dom"/>
</dbReference>
<dbReference type="Proteomes" id="UP000053825">
    <property type="component" value="Unassembled WGS sequence"/>
</dbReference>
<comment type="similarity">
    <text evidence="3">Belongs to the acetyltransferase family. NAA40 subfamily.</text>
</comment>
<evidence type="ECO:0000256" key="5">
    <source>
        <dbReference type="ARBA" id="ARBA00015043"/>
    </source>
</evidence>
<evidence type="ECO:0000256" key="4">
    <source>
        <dbReference type="ARBA" id="ARBA00012950"/>
    </source>
</evidence>
<dbReference type="GO" id="GO:0043998">
    <property type="term" value="F:histone H2A acetyltransferase activity"/>
    <property type="evidence" value="ECO:0007669"/>
    <property type="project" value="InterPro"/>
</dbReference>
<evidence type="ECO:0000313" key="14">
    <source>
        <dbReference type="Proteomes" id="UP000053825"/>
    </source>
</evidence>
<dbReference type="PANTHER" id="PTHR20531:SF1">
    <property type="entry name" value="N-ALPHA-ACETYLTRANSFERASE 40"/>
    <property type="match status" value="1"/>
</dbReference>
<dbReference type="STRING" id="597456.A0A0L7R1L5"/>
<proteinExistence type="inferred from homology"/>
<keyword evidence="8" id="KW-0539">Nucleus</keyword>